<reference evidence="6" key="2">
    <citation type="submission" date="2013-12" db="EMBL/GenBank/DDBJ databases">
        <authorList>
            <person name="Yu Y."/>
            <person name="Lee S."/>
            <person name="de Baynast K."/>
            <person name="Wissotski M."/>
            <person name="Liu L."/>
            <person name="Talag J."/>
            <person name="Goicoechea J."/>
            <person name="Angelova A."/>
            <person name="Jetty R."/>
            <person name="Kudrna D."/>
            <person name="Golser W."/>
            <person name="Rivera L."/>
            <person name="Zhang J."/>
            <person name="Wing R."/>
        </authorList>
    </citation>
    <scope>NUCLEOTIDE SEQUENCE</scope>
</reference>
<dbReference type="PROSITE" id="PS00375">
    <property type="entry name" value="UDPGT"/>
    <property type="match status" value="1"/>
</dbReference>
<organism evidence="5 6">
    <name type="scientific">Leersia perrieri</name>
    <dbReference type="NCBI Taxonomy" id="77586"/>
    <lineage>
        <taxon>Eukaryota</taxon>
        <taxon>Viridiplantae</taxon>
        <taxon>Streptophyta</taxon>
        <taxon>Embryophyta</taxon>
        <taxon>Tracheophyta</taxon>
        <taxon>Spermatophyta</taxon>
        <taxon>Magnoliopsida</taxon>
        <taxon>Liliopsida</taxon>
        <taxon>Poales</taxon>
        <taxon>Poaceae</taxon>
        <taxon>BOP clade</taxon>
        <taxon>Oryzoideae</taxon>
        <taxon>Oryzeae</taxon>
        <taxon>Oryzinae</taxon>
        <taxon>Leersia</taxon>
    </lineage>
</organism>
<dbReference type="PANTHER" id="PTHR48046:SF6">
    <property type="entry name" value="GLYCOSYLTRANSFERASE"/>
    <property type="match status" value="1"/>
</dbReference>
<dbReference type="AlphaFoldDB" id="A0A0D9WDW7"/>
<evidence type="ECO:0000313" key="6">
    <source>
        <dbReference type="Proteomes" id="UP000032180"/>
    </source>
</evidence>
<dbReference type="GO" id="GO:0008194">
    <property type="term" value="F:UDP-glycosyltransferase activity"/>
    <property type="evidence" value="ECO:0007669"/>
    <property type="project" value="InterPro"/>
</dbReference>
<evidence type="ECO:0000256" key="1">
    <source>
        <dbReference type="ARBA" id="ARBA00009995"/>
    </source>
</evidence>
<dbReference type="CDD" id="cd03784">
    <property type="entry name" value="GT1_Gtf-like"/>
    <property type="match status" value="2"/>
</dbReference>
<feature type="region of interest" description="Disordered" evidence="4">
    <location>
        <begin position="474"/>
        <end position="493"/>
    </location>
</feature>
<dbReference type="PANTHER" id="PTHR48046">
    <property type="entry name" value="UDP-GLYCOSYLTRANSFERASE 72E1"/>
    <property type="match status" value="1"/>
</dbReference>
<reference evidence="5" key="3">
    <citation type="submission" date="2015-04" db="UniProtKB">
        <authorList>
            <consortium name="EnsemblPlants"/>
        </authorList>
    </citation>
    <scope>IDENTIFICATION</scope>
</reference>
<keyword evidence="2" id="KW-0328">Glycosyltransferase</keyword>
<dbReference type="Proteomes" id="UP000032180">
    <property type="component" value="Chromosome 5"/>
</dbReference>
<accession>A0A0D9WDW7</accession>
<evidence type="ECO:0000256" key="4">
    <source>
        <dbReference type="SAM" id="MobiDB-lite"/>
    </source>
</evidence>
<dbReference type="eggNOG" id="KOG1192">
    <property type="taxonomic scope" value="Eukaryota"/>
</dbReference>
<dbReference type="HOGENOM" id="CLU_338147_0_0_1"/>
<keyword evidence="3" id="KW-0808">Transferase</keyword>
<comment type="similarity">
    <text evidence="1">Belongs to the UDP-glycosyltransferase family.</text>
</comment>
<dbReference type="InterPro" id="IPR035595">
    <property type="entry name" value="UDP_glycos_trans_CS"/>
</dbReference>
<dbReference type="InterPro" id="IPR002213">
    <property type="entry name" value="UDP_glucos_trans"/>
</dbReference>
<dbReference type="FunFam" id="3.40.50.2000:FF:000056">
    <property type="entry name" value="Glycosyltransferase"/>
    <property type="match status" value="1"/>
</dbReference>
<reference evidence="5 6" key="1">
    <citation type="submission" date="2012-08" db="EMBL/GenBank/DDBJ databases">
        <title>Oryza genome evolution.</title>
        <authorList>
            <person name="Wing R.A."/>
        </authorList>
    </citation>
    <scope>NUCLEOTIDE SEQUENCE</scope>
</reference>
<dbReference type="SUPFAM" id="SSF53756">
    <property type="entry name" value="UDP-Glycosyltransferase/glycogen phosphorylase"/>
    <property type="match status" value="2"/>
</dbReference>
<dbReference type="Pfam" id="PF00201">
    <property type="entry name" value="UDPGT"/>
    <property type="match status" value="2"/>
</dbReference>
<evidence type="ECO:0000256" key="3">
    <source>
        <dbReference type="ARBA" id="ARBA00022679"/>
    </source>
</evidence>
<dbReference type="EnsemblPlants" id="LPERR05G06000.1">
    <property type="protein sequence ID" value="LPERR05G06000.1"/>
    <property type="gene ID" value="LPERR05G06000"/>
</dbReference>
<dbReference type="FunFam" id="3.40.50.2000:FF:000051">
    <property type="entry name" value="Glycosyltransferase"/>
    <property type="match status" value="1"/>
</dbReference>
<dbReference type="Gene3D" id="3.40.50.2000">
    <property type="entry name" value="Glycogen Phosphorylase B"/>
    <property type="match status" value="3"/>
</dbReference>
<keyword evidence="6" id="KW-1185">Reference proteome</keyword>
<proteinExistence type="inferred from homology"/>
<name>A0A0D9WDW7_9ORYZ</name>
<dbReference type="Gramene" id="LPERR05G06000.1">
    <property type="protein sequence ID" value="LPERR05G06000.1"/>
    <property type="gene ID" value="LPERR05G06000"/>
</dbReference>
<evidence type="ECO:0000256" key="2">
    <source>
        <dbReference type="ARBA" id="ARBA00022676"/>
    </source>
</evidence>
<protein>
    <submittedName>
        <fullName evidence="5">Uncharacterized protein</fullName>
    </submittedName>
</protein>
<evidence type="ECO:0000313" key="5">
    <source>
        <dbReference type="EnsemblPlants" id="LPERR05G06000.1"/>
    </source>
</evidence>
<sequence length="842" mass="90783">MGADRGAPPAALGSTRPRVLLVCSPCIGHLIPFAELARRLVADHGLAGTLLFAAATSPPSEQYLAGAASARAERINLVALPAPSPSPPDAAASVRDRVARAVVTGVPRVRDATCSLAPIAAVVADMVGAPARAVAEEHGVPFYTFFTSSWMLLSLFLHLPAIDDDDAARAGGGEHRDATGPIRLPGCVPIHTHDLPGSMLVDRSSDTYAGFLVMARDAAFSDGILVNTFRELEPADGDMADGVKMPPVHAVGPLAWTRPVSMDRDHGCLSWLDQQPRGSVVYVSFGSGGTLTWQQTAELALGLELSHHRLIWAIKRPDQDTSSGAFFGTTHHGEDDDEIEFLPEGFIKETKGVGLVLQSWAAQMAILGHKSTGCFMIHCGWNSMLKTWPLYAEQKMNAAMMEVQAKVAVRINIGPERVIGKDEIAGVIKKVMEGEEAKRLMSMHALSKDGCSSSALAQVKHLGRRPVLNDDHVERSTCVPPTRSGSKTPDTRSSHFNPLMLLVKWAAGGGSECDEGEVDDIRQIPQPPPVVCSGVAAAAVTMRAASNLLHDAVPVSKHQAGQIVLSWEADRLHRVTVLTASMPPVHAVGPLAWTRAVSMDRDHGCLSWLDQQPRGSVVYVSFGSGGTLTWQQTAELALGLELSHHRFIWAIKRPDQDTSCGTFFGTNHHGKDDDEIEFLPKGFIKRIRGMGLVLQSWAAQTVILGHKSIGCFMTHCGWNSILESVSNGVPMVAWPLYAEQKMNAAMMEIQAKVAVRINVGPERVIGKDEIAGVIKRVMEGEEAKRMRNRVREMKDKAMYALSKDGCSTSALAQVTHVWISTAVPGNVLDKDRSLDLTQIHAS</sequence>